<feature type="transmembrane region" description="Helical" evidence="8">
    <location>
        <begin position="99"/>
        <end position="118"/>
    </location>
</feature>
<evidence type="ECO:0000313" key="12">
    <source>
        <dbReference type="Proteomes" id="UP001430953"/>
    </source>
</evidence>
<reference evidence="11 12" key="1">
    <citation type="submission" date="2023-03" db="EMBL/GenBank/DDBJ databases">
        <title>High recombination rates correlate with genetic variation in Cardiocondyla obscurior ants.</title>
        <authorList>
            <person name="Errbii M."/>
        </authorList>
    </citation>
    <scope>NUCLEOTIDE SEQUENCE [LARGE SCALE GENOMIC DNA]</scope>
    <source>
        <strain evidence="11">Alpha-2009</strain>
        <tissue evidence="11">Whole body</tissue>
    </source>
</reference>
<keyword evidence="12" id="KW-1185">Reference proteome</keyword>
<evidence type="ECO:0000256" key="1">
    <source>
        <dbReference type="ARBA" id="ARBA00004477"/>
    </source>
</evidence>
<dbReference type="InterPro" id="IPR057433">
    <property type="entry name" value="LMF1/2_C"/>
</dbReference>
<keyword evidence="7" id="KW-0325">Glycoprotein</keyword>
<dbReference type="PANTHER" id="PTHR14463:SF5">
    <property type="entry name" value="LIPASE MATURATION FACTOR 2"/>
    <property type="match status" value="1"/>
</dbReference>
<evidence type="ECO:0000313" key="11">
    <source>
        <dbReference type="EMBL" id="KAL0116071.1"/>
    </source>
</evidence>
<feature type="transmembrane region" description="Helical" evidence="8">
    <location>
        <begin position="213"/>
        <end position="235"/>
    </location>
</feature>
<evidence type="ECO:0000256" key="6">
    <source>
        <dbReference type="ARBA" id="ARBA00023136"/>
    </source>
</evidence>
<feature type="transmembrane region" description="Helical" evidence="8">
    <location>
        <begin position="379"/>
        <end position="401"/>
    </location>
</feature>
<evidence type="ECO:0000256" key="8">
    <source>
        <dbReference type="RuleBase" id="RU361229"/>
    </source>
</evidence>
<evidence type="ECO:0000256" key="2">
    <source>
        <dbReference type="ARBA" id="ARBA00005512"/>
    </source>
</evidence>
<comment type="function">
    <text evidence="8">Involved in the maturation of specific proteins in the endoplasmic reticulum.</text>
</comment>
<evidence type="ECO:0000256" key="4">
    <source>
        <dbReference type="ARBA" id="ARBA00022824"/>
    </source>
</evidence>
<evidence type="ECO:0000256" key="7">
    <source>
        <dbReference type="ARBA" id="ARBA00023180"/>
    </source>
</evidence>
<dbReference type="GO" id="GO:0005789">
    <property type="term" value="C:endoplasmic reticulum membrane"/>
    <property type="evidence" value="ECO:0007669"/>
    <property type="project" value="UniProtKB-SubCell"/>
</dbReference>
<feature type="transmembrane region" description="Helical" evidence="8">
    <location>
        <begin position="620"/>
        <end position="638"/>
    </location>
</feature>
<feature type="transmembrane region" description="Helical" evidence="8">
    <location>
        <begin position="345"/>
        <end position="367"/>
    </location>
</feature>
<dbReference type="PANTHER" id="PTHR14463">
    <property type="entry name" value="LIPASE MATURATION FACTOR"/>
    <property type="match status" value="1"/>
</dbReference>
<keyword evidence="4 8" id="KW-0256">Endoplasmic reticulum</keyword>
<feature type="transmembrane region" description="Helical" evidence="8">
    <location>
        <begin position="64"/>
        <end position="92"/>
    </location>
</feature>
<dbReference type="GO" id="GO:0051604">
    <property type="term" value="P:protein maturation"/>
    <property type="evidence" value="ECO:0007669"/>
    <property type="project" value="InterPro"/>
</dbReference>
<sequence length="646" mass="74593">MAQLRYTRNLFLRGICIIYLFAFLSFYVQIPGLYGDNGILPARTQLDLKGRATWMTKLKQKPTFLWLAPYLGLNVEYMLDVLAILGTVLSFAGFISQKFCTAITFAGLWSLYYSLYQIGQTFMFFQWDVLLLEAGFLCIFIAPIWYPYRGKPSDGVTLWAVRWLLFRLMFSSGVVKLTSGCPLWWKLDALNIHFESQCIPTALAWYAHQLPTWFLRLTTVATNVIELAVPILFFFPNRKVRIIAFYLQVFLQLCIIVTGNYNFFNFLTICLCISLLDDQFFYKRKSKGDKSRIKNYLSTLTTISVYGVILYGTYVFYGLKLTDNWTIESNIKFTPEQFDYVLSRAVILFIYVGLASLGLTFLDAIVTSLHFAKSTYEKITTVIVTLLYITVVGSIFTLSLVPYSTLHETHNTTVFNQLKQVHAKIDHLHITNSYGLFRRMTGVDGRPEVVIEGSNNIEGPWKEYEFLYKPGNVNNSLPFVAPHQPRLDWQMWFAALGTYHQNPWLTSLAYRLLNGQPEVLALINNVENPFRDRPPKYIRASLYHYHYTSWSKTSNTRSWWTRERIGEYFPIFSKDHSPLLDYLTKIKIIQEKPGFKIANEPLKLILDYVRSLISKVEPSLILWGVLTAGCTIIITGNFNSSVSKKK</sequence>
<evidence type="ECO:0000259" key="9">
    <source>
        <dbReference type="Pfam" id="PF06762"/>
    </source>
</evidence>
<proteinExistence type="inferred from homology"/>
<feature type="transmembrane region" description="Helical" evidence="8">
    <location>
        <begin position="242"/>
        <end position="258"/>
    </location>
</feature>
<dbReference type="Pfam" id="PF25179">
    <property type="entry name" value="LMF1_C"/>
    <property type="match status" value="1"/>
</dbReference>
<feature type="transmembrane region" description="Helical" evidence="8">
    <location>
        <begin position="124"/>
        <end position="148"/>
    </location>
</feature>
<evidence type="ECO:0000259" key="10">
    <source>
        <dbReference type="Pfam" id="PF25179"/>
    </source>
</evidence>
<dbReference type="AlphaFoldDB" id="A0AAW2FNW1"/>
<gene>
    <name evidence="11" type="ORF">PUN28_011138</name>
</gene>
<keyword evidence="6 8" id="KW-0472">Membrane</keyword>
<feature type="transmembrane region" description="Helical" evidence="8">
    <location>
        <begin position="12"/>
        <end position="30"/>
    </location>
</feature>
<comment type="similarity">
    <text evidence="2 8">Belongs to the lipase maturation factor family.</text>
</comment>
<comment type="caution">
    <text evidence="11">The sequence shown here is derived from an EMBL/GenBank/DDBJ whole genome shotgun (WGS) entry which is preliminary data.</text>
</comment>
<comment type="subcellular location">
    <subcellularLocation>
        <location evidence="1 8">Endoplasmic reticulum membrane</location>
        <topology evidence="1 8">Multi-pass membrane protein</topology>
    </subcellularLocation>
</comment>
<keyword evidence="5 8" id="KW-1133">Transmembrane helix</keyword>
<keyword evidence="3 8" id="KW-0812">Transmembrane</keyword>
<organism evidence="11 12">
    <name type="scientific">Cardiocondyla obscurior</name>
    <dbReference type="NCBI Taxonomy" id="286306"/>
    <lineage>
        <taxon>Eukaryota</taxon>
        <taxon>Metazoa</taxon>
        <taxon>Ecdysozoa</taxon>
        <taxon>Arthropoda</taxon>
        <taxon>Hexapoda</taxon>
        <taxon>Insecta</taxon>
        <taxon>Pterygota</taxon>
        <taxon>Neoptera</taxon>
        <taxon>Endopterygota</taxon>
        <taxon>Hymenoptera</taxon>
        <taxon>Apocrita</taxon>
        <taxon>Aculeata</taxon>
        <taxon>Formicoidea</taxon>
        <taxon>Formicidae</taxon>
        <taxon>Myrmicinae</taxon>
        <taxon>Cardiocondyla</taxon>
    </lineage>
</organism>
<dbReference type="Proteomes" id="UP001430953">
    <property type="component" value="Unassembled WGS sequence"/>
</dbReference>
<feature type="transmembrane region" description="Helical" evidence="8">
    <location>
        <begin position="294"/>
        <end position="317"/>
    </location>
</feature>
<dbReference type="InterPro" id="IPR009613">
    <property type="entry name" value="LMF"/>
</dbReference>
<dbReference type="InterPro" id="IPR057434">
    <property type="entry name" value="LMF1/2_N"/>
</dbReference>
<feature type="transmembrane region" description="Helical" evidence="8">
    <location>
        <begin position="160"/>
        <end position="185"/>
    </location>
</feature>
<dbReference type="Pfam" id="PF06762">
    <property type="entry name" value="LMF1"/>
    <property type="match status" value="1"/>
</dbReference>
<dbReference type="EMBL" id="JADYXP020000010">
    <property type="protein sequence ID" value="KAL0116071.1"/>
    <property type="molecule type" value="Genomic_DNA"/>
</dbReference>
<feature type="domain" description="Lipase maturation factor 1/2 N-terminal" evidence="9">
    <location>
        <begin position="124"/>
        <end position="282"/>
    </location>
</feature>
<accession>A0AAW2FNW1</accession>
<feature type="domain" description="Lipase maturation factor 1/2 C-terminal" evidence="10">
    <location>
        <begin position="430"/>
        <end position="570"/>
    </location>
</feature>
<name>A0AAW2FNW1_9HYME</name>
<protein>
    <recommendedName>
        <fullName evidence="8">Lipase maturation factor</fullName>
    </recommendedName>
</protein>
<evidence type="ECO:0000256" key="5">
    <source>
        <dbReference type="ARBA" id="ARBA00022989"/>
    </source>
</evidence>
<evidence type="ECO:0000256" key="3">
    <source>
        <dbReference type="ARBA" id="ARBA00022692"/>
    </source>
</evidence>